<dbReference type="Proteomes" id="UP000537775">
    <property type="component" value="Unassembled WGS sequence"/>
</dbReference>
<evidence type="ECO:0000313" key="2">
    <source>
        <dbReference type="EMBL" id="MBB6389780.1"/>
    </source>
</evidence>
<proteinExistence type="predicted"/>
<dbReference type="EMBL" id="JACHML010000001">
    <property type="protein sequence ID" value="MBB6389780.1"/>
    <property type="molecule type" value="Genomic_DNA"/>
</dbReference>
<evidence type="ECO:0000313" key="3">
    <source>
        <dbReference type="Proteomes" id="UP000537775"/>
    </source>
</evidence>
<keyword evidence="1" id="KW-1133">Transmembrane helix</keyword>
<feature type="transmembrane region" description="Helical" evidence="1">
    <location>
        <begin position="54"/>
        <end position="76"/>
    </location>
</feature>
<sequence length="162" mass="17348">MSTEADAATRRFAASAMRRVGFGLAVLVNVILLWLTLVWPGWEAVPILTPDAVAVLPVFVGSLIAGIVVNLLNALVDSRALRAVGDIVTAVLAFAVALQLWEVFPFDFGVLEFGRGLDWELFMRGFLGFVMVVTTISVIAQVVVLGRLAFGGKTPENVVGPH</sequence>
<dbReference type="RefSeq" id="WP_184749067.1">
    <property type="nucleotide sequence ID" value="NZ_BAAAJR010000008.1"/>
</dbReference>
<protein>
    <submittedName>
        <fullName evidence="2">Uncharacterized protein</fullName>
    </submittedName>
</protein>
<name>A0A7X0FLK3_9MICO</name>
<comment type="caution">
    <text evidence="2">The sequence shown here is derived from an EMBL/GenBank/DDBJ whole genome shotgun (WGS) entry which is preliminary data.</text>
</comment>
<evidence type="ECO:0000256" key="1">
    <source>
        <dbReference type="SAM" id="Phobius"/>
    </source>
</evidence>
<accession>A0A7X0FLK3</accession>
<keyword evidence="1" id="KW-0472">Membrane</keyword>
<organism evidence="2 3">
    <name type="scientific">Microbacterium thalassium</name>
    <dbReference type="NCBI Taxonomy" id="362649"/>
    <lineage>
        <taxon>Bacteria</taxon>
        <taxon>Bacillati</taxon>
        <taxon>Actinomycetota</taxon>
        <taxon>Actinomycetes</taxon>
        <taxon>Micrococcales</taxon>
        <taxon>Microbacteriaceae</taxon>
        <taxon>Microbacterium</taxon>
    </lineage>
</organism>
<dbReference type="AlphaFoldDB" id="A0A7X0FLK3"/>
<feature type="transmembrane region" description="Helical" evidence="1">
    <location>
        <begin position="20"/>
        <end position="42"/>
    </location>
</feature>
<feature type="transmembrane region" description="Helical" evidence="1">
    <location>
        <begin position="83"/>
        <end position="101"/>
    </location>
</feature>
<reference evidence="2 3" key="1">
    <citation type="submission" date="2020-08" db="EMBL/GenBank/DDBJ databases">
        <title>Sequencing the genomes of 1000 actinobacteria strains.</title>
        <authorList>
            <person name="Klenk H.-P."/>
        </authorList>
    </citation>
    <scope>NUCLEOTIDE SEQUENCE [LARGE SCALE GENOMIC DNA]</scope>
    <source>
        <strain evidence="2 3">DSM 12511</strain>
    </source>
</reference>
<keyword evidence="3" id="KW-1185">Reference proteome</keyword>
<gene>
    <name evidence="2" type="ORF">HD594_000093</name>
</gene>
<keyword evidence="1" id="KW-0812">Transmembrane</keyword>
<feature type="transmembrane region" description="Helical" evidence="1">
    <location>
        <begin position="121"/>
        <end position="145"/>
    </location>
</feature>